<dbReference type="InterPro" id="IPR000008">
    <property type="entry name" value="C2_dom"/>
</dbReference>
<gene>
    <name evidence="2" type="ORF">MANES_01G065300v8</name>
</gene>
<evidence type="ECO:0000313" key="2">
    <source>
        <dbReference type="EMBL" id="OAY59854.1"/>
    </source>
</evidence>
<name>A0A2C9WIV3_MANES</name>
<evidence type="ECO:0000313" key="3">
    <source>
        <dbReference type="Proteomes" id="UP000091857"/>
    </source>
</evidence>
<organism evidence="2 3">
    <name type="scientific">Manihot esculenta</name>
    <name type="common">Cassava</name>
    <name type="synonym">Jatropha manihot</name>
    <dbReference type="NCBI Taxonomy" id="3983"/>
    <lineage>
        <taxon>Eukaryota</taxon>
        <taxon>Viridiplantae</taxon>
        <taxon>Streptophyta</taxon>
        <taxon>Embryophyta</taxon>
        <taxon>Tracheophyta</taxon>
        <taxon>Spermatophyta</taxon>
        <taxon>Magnoliopsida</taxon>
        <taxon>eudicotyledons</taxon>
        <taxon>Gunneridae</taxon>
        <taxon>Pentapetalae</taxon>
        <taxon>rosids</taxon>
        <taxon>fabids</taxon>
        <taxon>Malpighiales</taxon>
        <taxon>Euphorbiaceae</taxon>
        <taxon>Crotonoideae</taxon>
        <taxon>Manihoteae</taxon>
        <taxon>Manihot</taxon>
    </lineage>
</organism>
<dbReference type="GO" id="GO:0006952">
    <property type="term" value="P:defense response"/>
    <property type="evidence" value="ECO:0007669"/>
    <property type="project" value="InterPro"/>
</dbReference>
<dbReference type="Proteomes" id="UP000091857">
    <property type="component" value="Chromosome 1"/>
</dbReference>
<evidence type="ECO:0000259" key="1">
    <source>
        <dbReference type="PROSITE" id="PS50004"/>
    </source>
</evidence>
<sequence length="189" mass="21143">MEITIISAQGLKTNSSSPFSHRLRPFITITAYPLAASSCSDDNKRRIYSTRIDDQGGVNPTWGDKFYIPIDTAFLTNRYSCIYLELYTKRLIMGRVLLGWCQIPVTDIGFPPEGSVRHLSYRLLARDGTKGHGIVNLTVKLTDFSSVGSQRFSDLNSKKISQSGSTVIGIPEMVFSHLNTCQRLNFKVD</sequence>
<dbReference type="Pfam" id="PF00168">
    <property type="entry name" value="C2"/>
    <property type="match status" value="1"/>
</dbReference>
<dbReference type="PANTHER" id="PTHR32246">
    <property type="entry name" value="INGRESSION PROTEIN FIC1"/>
    <property type="match status" value="1"/>
</dbReference>
<dbReference type="Gramene" id="Manes.01G065300.1.v8.1">
    <property type="protein sequence ID" value="Manes.01G065300.1.v8.1.CDS.1"/>
    <property type="gene ID" value="Manes.01G065300.v8.1"/>
</dbReference>
<dbReference type="OMA" id="CIYLQLY"/>
<proteinExistence type="predicted"/>
<keyword evidence="3" id="KW-1185">Reference proteome</keyword>
<dbReference type="STRING" id="3983.A0A2C9WIV3"/>
<dbReference type="CDD" id="cd04051">
    <property type="entry name" value="C2_SRC2_like"/>
    <property type="match status" value="1"/>
</dbReference>
<dbReference type="SUPFAM" id="SSF49562">
    <property type="entry name" value="C2 domain (Calcium/lipid-binding domain, CaLB)"/>
    <property type="match status" value="1"/>
</dbReference>
<protein>
    <recommendedName>
        <fullName evidence="1">C2 domain-containing protein</fullName>
    </recommendedName>
</protein>
<dbReference type="InterPro" id="IPR044750">
    <property type="entry name" value="C2_SRC2/BAP"/>
</dbReference>
<dbReference type="InterPro" id="IPR035892">
    <property type="entry name" value="C2_domain_sf"/>
</dbReference>
<dbReference type="Gene3D" id="2.60.40.150">
    <property type="entry name" value="C2 domain"/>
    <property type="match status" value="1"/>
</dbReference>
<dbReference type="OrthoDB" id="786358at2759"/>
<dbReference type="AlphaFoldDB" id="A0A2C9WIV3"/>
<feature type="domain" description="C2" evidence="1">
    <location>
        <begin position="1"/>
        <end position="118"/>
    </location>
</feature>
<dbReference type="PANTHER" id="PTHR32246:SF66">
    <property type="entry name" value="C2 DOMAIN-CONTAINING PROTEIN"/>
    <property type="match status" value="1"/>
</dbReference>
<comment type="caution">
    <text evidence="2">The sequence shown here is derived from an EMBL/GenBank/DDBJ whole genome shotgun (WGS) entry which is preliminary data.</text>
</comment>
<reference evidence="3" key="1">
    <citation type="journal article" date="2016" name="Nat. Biotechnol.">
        <title>Sequencing wild and cultivated cassava and related species reveals extensive interspecific hybridization and genetic diversity.</title>
        <authorList>
            <person name="Bredeson J.V."/>
            <person name="Lyons J.B."/>
            <person name="Prochnik S.E."/>
            <person name="Wu G.A."/>
            <person name="Ha C.M."/>
            <person name="Edsinger-Gonzales E."/>
            <person name="Grimwood J."/>
            <person name="Schmutz J."/>
            <person name="Rabbi I.Y."/>
            <person name="Egesi C."/>
            <person name="Nauluvula P."/>
            <person name="Lebot V."/>
            <person name="Ndunguru J."/>
            <person name="Mkamilo G."/>
            <person name="Bart R.S."/>
            <person name="Setter T.L."/>
            <person name="Gleadow R.M."/>
            <person name="Kulakow P."/>
            <person name="Ferguson M.E."/>
            <person name="Rounsley S."/>
            <person name="Rokhsar D.S."/>
        </authorList>
    </citation>
    <scope>NUCLEOTIDE SEQUENCE [LARGE SCALE GENOMIC DNA]</scope>
    <source>
        <strain evidence="3">cv. AM560-2</strain>
    </source>
</reference>
<dbReference type="PROSITE" id="PS50004">
    <property type="entry name" value="C2"/>
    <property type="match status" value="1"/>
</dbReference>
<dbReference type="SMART" id="SM00239">
    <property type="entry name" value="C2"/>
    <property type="match status" value="1"/>
</dbReference>
<accession>A0A2C9WIV3</accession>
<dbReference type="EMBL" id="CM004387">
    <property type="protein sequence ID" value="OAY59854.1"/>
    <property type="molecule type" value="Genomic_DNA"/>
</dbReference>